<dbReference type="AlphaFoldDB" id="A0A414S2U9"/>
<dbReference type="RefSeq" id="WP_118309399.1">
    <property type="nucleotide sequence ID" value="NZ_QRHW01000007.1"/>
</dbReference>
<gene>
    <name evidence="2" type="ORF">DW641_05825</name>
</gene>
<reference evidence="2 3" key="1">
    <citation type="submission" date="2018-08" db="EMBL/GenBank/DDBJ databases">
        <title>A genome reference for cultivated species of the human gut microbiota.</title>
        <authorList>
            <person name="Zou Y."/>
            <person name="Xue W."/>
            <person name="Luo G."/>
        </authorList>
    </citation>
    <scope>NUCLEOTIDE SEQUENCE [LARGE SCALE GENOMIC DNA]</scope>
    <source>
        <strain evidence="2 3">AM23-13</strain>
    </source>
</reference>
<name>A0A414S2U9_9FIRM</name>
<dbReference type="EMBL" id="QRHW01000007">
    <property type="protein sequence ID" value="RHG09478.1"/>
    <property type="molecule type" value="Genomic_DNA"/>
</dbReference>
<dbReference type="Proteomes" id="UP000284112">
    <property type="component" value="Unassembled WGS sequence"/>
</dbReference>
<organism evidence="2 3">
    <name type="scientific">Dorea longicatena</name>
    <dbReference type="NCBI Taxonomy" id="88431"/>
    <lineage>
        <taxon>Bacteria</taxon>
        <taxon>Bacillati</taxon>
        <taxon>Bacillota</taxon>
        <taxon>Clostridia</taxon>
        <taxon>Lachnospirales</taxon>
        <taxon>Lachnospiraceae</taxon>
        <taxon>Dorea</taxon>
    </lineage>
</organism>
<evidence type="ECO:0000313" key="2">
    <source>
        <dbReference type="EMBL" id="RHG09478.1"/>
    </source>
</evidence>
<comment type="caution">
    <text evidence="2">The sequence shown here is derived from an EMBL/GenBank/DDBJ whole genome shotgun (WGS) entry which is preliminary data.</text>
</comment>
<protein>
    <submittedName>
        <fullName evidence="2">Uncharacterized protein</fullName>
    </submittedName>
</protein>
<proteinExistence type="predicted"/>
<feature type="transmembrane region" description="Helical" evidence="1">
    <location>
        <begin position="6"/>
        <end position="24"/>
    </location>
</feature>
<feature type="transmembrane region" description="Helical" evidence="1">
    <location>
        <begin position="72"/>
        <end position="93"/>
    </location>
</feature>
<keyword evidence="1" id="KW-0812">Transmembrane</keyword>
<evidence type="ECO:0000256" key="1">
    <source>
        <dbReference type="SAM" id="Phobius"/>
    </source>
</evidence>
<feature type="transmembrane region" description="Helical" evidence="1">
    <location>
        <begin position="105"/>
        <end position="122"/>
    </location>
</feature>
<accession>A0A414S2U9</accession>
<evidence type="ECO:0000313" key="3">
    <source>
        <dbReference type="Proteomes" id="UP000284112"/>
    </source>
</evidence>
<keyword evidence="1" id="KW-0472">Membrane</keyword>
<keyword evidence="1" id="KW-1133">Transmembrane helix</keyword>
<sequence length="160" mass="17843">MLSLWACFNGLSVAGLLFAAINGIKTDNKDLIKQVYGGNQHIAVWEEEDTLSDEEKEYVKGRVKDIMDEKMHYIIGFLMSAVGAIGVLCGNYNPPAGMACQRGEIIVSIIIWFLVAYGLKYVTMKVKVKKIITEIEKNPELLVSVGDVKMVISKTKERKN</sequence>